<dbReference type="EMBL" id="DS028200">
    <property type="protein sequence ID" value="EEY69552.1"/>
    <property type="molecule type" value="Genomic_DNA"/>
</dbReference>
<dbReference type="KEGG" id="pif:PITG_19189"/>
<accession>D0NZJ5</accession>
<sequence length="273" mass="30509">MGVQCATTLRLNHAKVGLDVTKESVKCFAIHLLGSHTEYMFDKGIHVVHEEASGNHVIAQPALFSADCMGRTAKFASKSTSTDVMPVYWAMTNDSPTFGVKANARRRHCARSASLPQITPPLSSTVLRNLLAVEEMSSFDVVRPWRRSSFCWRASINESSVIALKGSNKAGLRLHFSATYYLTFNNDSFCVRIVELGDSAYTIALHVYIISVNTGIILLTNQALRYDFHYEIRAVHHYILVNKIVLAIESEQVFDNATPDEMHLPYPSLLLCR</sequence>
<dbReference type="RefSeq" id="XP_002997229.1">
    <property type="nucleotide sequence ID" value="XM_002997183.1"/>
</dbReference>
<dbReference type="GeneID" id="9476459"/>
<protein>
    <submittedName>
        <fullName evidence="1">Uncharacterized protein</fullName>
    </submittedName>
</protein>
<dbReference type="AlphaFoldDB" id="D0NZJ5"/>
<reference evidence="2" key="1">
    <citation type="journal article" date="2009" name="Nature">
        <title>Genome sequence and analysis of the Irish potato famine pathogen Phytophthora infestans.</title>
        <authorList>
            <consortium name="The Broad Institute Genome Sequencing Platform"/>
            <person name="Haas B.J."/>
            <person name="Kamoun S."/>
            <person name="Zody M.C."/>
            <person name="Jiang R.H."/>
            <person name="Handsaker R.E."/>
            <person name="Cano L.M."/>
            <person name="Grabherr M."/>
            <person name="Kodira C.D."/>
            <person name="Raffaele S."/>
            <person name="Torto-Alalibo T."/>
            <person name="Bozkurt T.O."/>
            <person name="Ah-Fong A.M."/>
            <person name="Alvarado L."/>
            <person name="Anderson V.L."/>
            <person name="Armstrong M.R."/>
            <person name="Avrova A."/>
            <person name="Baxter L."/>
            <person name="Beynon J."/>
            <person name="Boevink P.C."/>
            <person name="Bollmann S.R."/>
            <person name="Bos J.I."/>
            <person name="Bulone V."/>
            <person name="Cai G."/>
            <person name="Cakir C."/>
            <person name="Carrington J.C."/>
            <person name="Chawner M."/>
            <person name="Conti L."/>
            <person name="Costanzo S."/>
            <person name="Ewan R."/>
            <person name="Fahlgren N."/>
            <person name="Fischbach M.A."/>
            <person name="Fugelstad J."/>
            <person name="Gilroy E.M."/>
            <person name="Gnerre S."/>
            <person name="Green P.J."/>
            <person name="Grenville-Briggs L.J."/>
            <person name="Griffith J."/>
            <person name="Grunwald N.J."/>
            <person name="Horn K."/>
            <person name="Horner N.R."/>
            <person name="Hu C.H."/>
            <person name="Huitema E."/>
            <person name="Jeong D.H."/>
            <person name="Jones A.M."/>
            <person name="Jones J.D."/>
            <person name="Jones R.W."/>
            <person name="Karlsson E.K."/>
            <person name="Kunjeti S.G."/>
            <person name="Lamour K."/>
            <person name="Liu Z."/>
            <person name="Ma L."/>
            <person name="Maclean D."/>
            <person name="Chibucos M.C."/>
            <person name="McDonald H."/>
            <person name="McWalters J."/>
            <person name="Meijer H.J."/>
            <person name="Morgan W."/>
            <person name="Morris P.F."/>
            <person name="Munro C.A."/>
            <person name="O'Neill K."/>
            <person name="Ospina-Giraldo M."/>
            <person name="Pinzon A."/>
            <person name="Pritchard L."/>
            <person name="Ramsahoye B."/>
            <person name="Ren Q."/>
            <person name="Restrepo S."/>
            <person name="Roy S."/>
            <person name="Sadanandom A."/>
            <person name="Savidor A."/>
            <person name="Schornack S."/>
            <person name="Schwartz D.C."/>
            <person name="Schumann U.D."/>
            <person name="Schwessinger B."/>
            <person name="Seyer L."/>
            <person name="Sharpe T."/>
            <person name="Silvar C."/>
            <person name="Song J."/>
            <person name="Studholme D.J."/>
            <person name="Sykes S."/>
            <person name="Thines M."/>
            <person name="van de Vondervoort P.J."/>
            <person name="Phuntumart V."/>
            <person name="Wawra S."/>
            <person name="Weide R."/>
            <person name="Win J."/>
            <person name="Young C."/>
            <person name="Zhou S."/>
            <person name="Fry W."/>
            <person name="Meyers B.C."/>
            <person name="van West P."/>
            <person name="Ristaino J."/>
            <person name="Govers F."/>
            <person name="Birch P.R."/>
            <person name="Whisson S.C."/>
            <person name="Judelson H.S."/>
            <person name="Nusbaum C."/>
        </authorList>
    </citation>
    <scope>NUCLEOTIDE SEQUENCE [LARGE SCALE GENOMIC DNA]</scope>
    <source>
        <strain evidence="2">T30-4</strain>
    </source>
</reference>
<keyword evidence="2" id="KW-1185">Reference proteome</keyword>
<evidence type="ECO:0000313" key="2">
    <source>
        <dbReference type="Proteomes" id="UP000006643"/>
    </source>
</evidence>
<dbReference type="Proteomes" id="UP000006643">
    <property type="component" value="Unassembled WGS sequence"/>
</dbReference>
<dbReference type="VEuPathDB" id="FungiDB:PITG_19189"/>
<organism evidence="1 2">
    <name type="scientific">Phytophthora infestans (strain T30-4)</name>
    <name type="common">Potato late blight agent</name>
    <dbReference type="NCBI Taxonomy" id="403677"/>
    <lineage>
        <taxon>Eukaryota</taxon>
        <taxon>Sar</taxon>
        <taxon>Stramenopiles</taxon>
        <taxon>Oomycota</taxon>
        <taxon>Peronosporomycetes</taxon>
        <taxon>Peronosporales</taxon>
        <taxon>Peronosporaceae</taxon>
        <taxon>Phytophthora</taxon>
    </lineage>
</organism>
<evidence type="ECO:0000313" key="1">
    <source>
        <dbReference type="EMBL" id="EEY69552.1"/>
    </source>
</evidence>
<name>D0NZJ5_PHYIT</name>
<proteinExistence type="predicted"/>
<dbReference type="HOGENOM" id="CLU_1021068_0_0_1"/>
<dbReference type="InParanoid" id="D0NZJ5"/>
<gene>
    <name evidence="1" type="ORF">PITG_19189</name>
</gene>